<protein>
    <recommendedName>
        <fullName evidence="4">Tryptophan 2-monooxygenase</fullName>
        <ecNumber evidence="3">1.13.12.3</ecNumber>
    </recommendedName>
</protein>
<proteinExistence type="inferred from homology"/>
<dbReference type="Pfam" id="PF01593">
    <property type="entry name" value="Amino_oxidase"/>
    <property type="match status" value="2"/>
</dbReference>
<dbReference type="Proteomes" id="UP001595420">
    <property type="component" value="Unassembled WGS sequence"/>
</dbReference>
<dbReference type="PANTHER" id="PTHR10742:SF410">
    <property type="entry name" value="LYSINE-SPECIFIC HISTONE DEMETHYLASE 2"/>
    <property type="match status" value="1"/>
</dbReference>
<dbReference type="EC" id="1.13.12.3" evidence="3"/>
<evidence type="ECO:0000256" key="2">
    <source>
        <dbReference type="ARBA" id="ARBA00005833"/>
    </source>
</evidence>
<dbReference type="PANTHER" id="PTHR10742">
    <property type="entry name" value="FLAVIN MONOAMINE OXIDASE"/>
    <property type="match status" value="1"/>
</dbReference>
<organism evidence="8 9">
    <name type="scientific">Falsiroseomonas tokyonensis</name>
    <dbReference type="NCBI Taxonomy" id="430521"/>
    <lineage>
        <taxon>Bacteria</taxon>
        <taxon>Pseudomonadati</taxon>
        <taxon>Pseudomonadota</taxon>
        <taxon>Alphaproteobacteria</taxon>
        <taxon>Acetobacterales</taxon>
        <taxon>Roseomonadaceae</taxon>
        <taxon>Falsiroseomonas</taxon>
    </lineage>
</organism>
<comment type="similarity">
    <text evidence="2">Belongs to the tryptophan 2-monooxygenase family.</text>
</comment>
<comment type="caution">
    <text evidence="8">The sequence shown here is derived from an EMBL/GenBank/DDBJ whole genome shotgun (WGS) entry which is preliminary data.</text>
</comment>
<comment type="pathway">
    <text evidence="1">Plant hormone metabolism; auxin biosynthesis.</text>
</comment>
<feature type="domain" description="Amine oxidase" evidence="7">
    <location>
        <begin position="14"/>
        <end position="117"/>
    </location>
</feature>
<dbReference type="EMBL" id="JBHRSB010000001">
    <property type="protein sequence ID" value="MFC2998437.1"/>
    <property type="molecule type" value="Genomic_DNA"/>
</dbReference>
<sequence>MADPDVLVIGAGAAGIAAARAVRAAGRSVLVVEARARVGGRVVTDGRLGVPFDLGAAWLHNAEGNPLVPLAGALGFRLVDSDALRREQTRVGGRLATAEEEAAYGAAWDGFAEAVRARVAAGGPDVSVAAAVPRGGDWDATVAAWQGDIIAAAPLERLSLQDFAATALDGRNMLPEAGFGTLLAALAEGLPIRLGAGVRRLRWGGAWAEAEGDFGTIRARAVVVTLPTDVLVAGAVRFDPPLPAEVVQAAQDLPLGQVVKVGFRGVAGLGLPEFSSVDRQVAPGEALVAMSARPFGRDLLACHVGGDAAAALEAAGDAAAEDFMRAEVALRFGAQAARGLRAGPVVTNWMRDPFARGVYSTARVGRAAARGVLAAPLAGGRLCLAGEACHARLAGTVGGAWESGEVAVGNVLAALQ</sequence>
<keyword evidence="5" id="KW-0073">Auxin biosynthesis</keyword>
<dbReference type="RefSeq" id="WP_216833810.1">
    <property type="nucleotide sequence ID" value="NZ_JAFNJS010000001.1"/>
</dbReference>
<feature type="domain" description="Amine oxidase" evidence="7">
    <location>
        <begin position="167"/>
        <end position="411"/>
    </location>
</feature>
<evidence type="ECO:0000256" key="6">
    <source>
        <dbReference type="ARBA" id="ARBA00047321"/>
    </source>
</evidence>
<reference evidence="9" key="1">
    <citation type="journal article" date="2019" name="Int. J. Syst. Evol. Microbiol.">
        <title>The Global Catalogue of Microorganisms (GCM) 10K type strain sequencing project: providing services to taxonomists for standard genome sequencing and annotation.</title>
        <authorList>
            <consortium name="The Broad Institute Genomics Platform"/>
            <consortium name="The Broad Institute Genome Sequencing Center for Infectious Disease"/>
            <person name="Wu L."/>
            <person name="Ma J."/>
        </authorList>
    </citation>
    <scope>NUCLEOTIDE SEQUENCE [LARGE SCALE GENOMIC DNA]</scope>
    <source>
        <strain evidence="9">CGMCC 1.16855</strain>
    </source>
</reference>
<dbReference type="InterPro" id="IPR002937">
    <property type="entry name" value="Amino_oxidase"/>
</dbReference>
<evidence type="ECO:0000313" key="8">
    <source>
        <dbReference type="EMBL" id="MFC2998437.1"/>
    </source>
</evidence>
<evidence type="ECO:0000313" key="9">
    <source>
        <dbReference type="Proteomes" id="UP001595420"/>
    </source>
</evidence>
<evidence type="ECO:0000256" key="1">
    <source>
        <dbReference type="ARBA" id="ARBA00004814"/>
    </source>
</evidence>
<evidence type="ECO:0000256" key="4">
    <source>
        <dbReference type="ARBA" id="ARBA00017871"/>
    </source>
</evidence>
<name>A0ABV7BLC9_9PROT</name>
<evidence type="ECO:0000256" key="3">
    <source>
        <dbReference type="ARBA" id="ARBA00012535"/>
    </source>
</evidence>
<gene>
    <name evidence="8" type="ORF">ACFOD3_00950</name>
</gene>
<comment type="catalytic activity">
    <reaction evidence="6">
        <text>L-tryptophan + O2 = indole-3-acetamide + CO2 + H2O</text>
        <dbReference type="Rhea" id="RHEA:16165"/>
        <dbReference type="ChEBI" id="CHEBI:15377"/>
        <dbReference type="ChEBI" id="CHEBI:15379"/>
        <dbReference type="ChEBI" id="CHEBI:16031"/>
        <dbReference type="ChEBI" id="CHEBI:16526"/>
        <dbReference type="ChEBI" id="CHEBI:57912"/>
        <dbReference type="EC" id="1.13.12.3"/>
    </reaction>
</comment>
<dbReference type="InterPro" id="IPR050281">
    <property type="entry name" value="Flavin_monoamine_oxidase"/>
</dbReference>
<evidence type="ECO:0000256" key="5">
    <source>
        <dbReference type="ARBA" id="ARBA00023070"/>
    </source>
</evidence>
<evidence type="ECO:0000259" key="7">
    <source>
        <dbReference type="Pfam" id="PF01593"/>
    </source>
</evidence>
<keyword evidence="9" id="KW-1185">Reference proteome</keyword>
<accession>A0ABV7BLC9</accession>